<evidence type="ECO:0000313" key="4">
    <source>
        <dbReference type="Proteomes" id="UP000001903"/>
    </source>
</evidence>
<keyword evidence="1" id="KW-0378">Hydrolase</keyword>
<dbReference type="InterPro" id="IPR029018">
    <property type="entry name" value="Hex-like_dom2"/>
</dbReference>
<keyword evidence="3" id="KW-0614">Plasmid</keyword>
<dbReference type="Gene3D" id="3.20.20.520">
    <property type="entry name" value="Glycosyl hydrolase family 115"/>
    <property type="match status" value="1"/>
</dbReference>
<dbReference type="Pfam" id="PF15979">
    <property type="entry name" value="Glyco_hydro_115"/>
    <property type="match status" value="1"/>
</dbReference>
<evidence type="ECO:0000313" key="3">
    <source>
        <dbReference type="EMBL" id="ADB62762.1"/>
    </source>
</evidence>
<organism evidence="3 4">
    <name type="scientific">Haloterrigena turkmenica (strain ATCC 51198 / DSM 5511 / JCM 9101 / NCIMB 13204 / VKM B-1734 / 4k)</name>
    <name type="common">Halococcus turkmenicus</name>
    <dbReference type="NCBI Taxonomy" id="543526"/>
    <lineage>
        <taxon>Archaea</taxon>
        <taxon>Methanobacteriati</taxon>
        <taxon>Methanobacteriota</taxon>
        <taxon>Stenosarchaea group</taxon>
        <taxon>Halobacteria</taxon>
        <taxon>Halobacteriales</taxon>
        <taxon>Natrialbaceae</taxon>
        <taxon>Haloterrigena</taxon>
    </lineage>
</organism>
<geneLocation type="plasmid" evidence="3 4">
    <name>pHTUR01</name>
</geneLocation>
<reference evidence="3 4" key="1">
    <citation type="journal article" date="2010" name="Stand. Genomic Sci.">
        <title>Complete genome sequence of Haloterrigena turkmenica type strain (4k).</title>
        <authorList>
            <person name="Saunders E."/>
            <person name="Tindall B.J."/>
            <person name="Fahnrich R."/>
            <person name="Lapidus A."/>
            <person name="Copeland A."/>
            <person name="Del Rio T.G."/>
            <person name="Lucas S."/>
            <person name="Chen F."/>
            <person name="Tice H."/>
            <person name="Cheng J.F."/>
            <person name="Han C."/>
            <person name="Detter J.C."/>
            <person name="Bruce D."/>
            <person name="Goodwin L."/>
            <person name="Chain P."/>
            <person name="Pitluck S."/>
            <person name="Pati A."/>
            <person name="Ivanova N."/>
            <person name="Mavromatis K."/>
            <person name="Chen A."/>
            <person name="Palaniappan K."/>
            <person name="Land M."/>
            <person name="Hauser L."/>
            <person name="Chang Y.J."/>
            <person name="Jeffries C.D."/>
            <person name="Brettin T."/>
            <person name="Rohde M."/>
            <person name="Goker M."/>
            <person name="Bristow J."/>
            <person name="Eisen J.A."/>
            <person name="Markowitz V."/>
            <person name="Hugenholtz P."/>
            <person name="Klenk H.P."/>
            <person name="Kyrpides N.C."/>
        </authorList>
    </citation>
    <scope>NUCLEOTIDE SEQUENCE [LARGE SCALE GENOMIC DNA]</scope>
    <source>
        <strain evidence="4">ATCC 51198 / DSM 5511 / JCM 9101 / NCIMB 13204 / VKM B-1734 / 4k</strain>
    </source>
</reference>
<dbReference type="AlphaFoldDB" id="D2S065"/>
<sequence length="965" mass="108171">MNVDTMITDSPADGDVPIVSRDAIADLYVDGDDHEVATVAATDLGDDIERVTGHRPAVTGSLAELSGTAVIVGTIGRSEGVDRCLESSDVDVATLADERESFAVGTVDEPLPGLESCVLIAGSDRRGTAYGAYELSKRIGVSPWYWWADVPTPDRDALYVTEGLERMGPPSVRYRGVFINDEDFGFREWAQETHDPATPDGIGPKTYERLFELLLRLRANTIWPAMHEGTTAFYRCEGNREVAERYAIVVGTSHCEPMHRNNVDEWDPETDGEWNYATNAERIREYWTDRVDEVADSENIFTVGMRGIHDSGMPGGDTLEERVDLLQRVIDVQREILEEHHESPVEAVPQIFCPYKETLELYRNGLEVPEDVCVVWPDDNFGYLRRLPTGEERARSGGHGVYYHLSYWGRPHDHQWLCSIPPALIREELHRAYRHGVDTLWMANVGDLKPAEKEAEYFFKLAWDVEGVAERSTSDWLAEWAARKFGPAHADDIADVLAEYYRLALARKPEHVGWNAVYPNTEKNEPTFSAVRDGDEARRRLEAYERIDEAASEIGEALPEESRTAYFHLVEYPIRCARAMNEGALEAMRSRLYAGQGRTSAATYAERSRAALERIDAATTRYNNSSDGKWRGMMSASPRELPVFDQPATGRVTDEQGPTLEIAVEGTPSVAGTGPRIRRVPTIVQGVDRRRFVDCYNRGTGTIEWTATTDDWIDLERTSGTFEEDERLWVGVDWDVAPDSRTTGRIRIAGAGRELEVAVPIRPRERPTTDEDHDEFEPGVERAPVFVESNGRVAIEADHPTAVQQAKTRWEPVDGLSRTTGTAMASRPVNGLRIDADAVCERAARLEYDFEADADEVRVEVQLLPTHAPTESTPHRYAVAIDSAAPTVVDFDANGGEHDPQWQRNVLRSSVHSTTDHELDRSGRHTLSLYAVDPSVVVDRAVVYTDGDDRRSYLGPRETRDRRLE</sequence>
<name>D2S065_HALTV</name>
<dbReference type="InterPro" id="IPR031924">
    <property type="entry name" value="GH115"/>
</dbReference>
<feature type="domain" description="Gylcosyl hydrolase 115 C-terminal" evidence="2">
    <location>
        <begin position="785"/>
        <end position="958"/>
    </location>
</feature>
<dbReference type="SUPFAM" id="SSF55545">
    <property type="entry name" value="beta-N-acetylhexosaminidase-like domain"/>
    <property type="match status" value="1"/>
</dbReference>
<evidence type="ECO:0000259" key="2">
    <source>
        <dbReference type="Pfam" id="PF17829"/>
    </source>
</evidence>
<dbReference type="InterPro" id="IPR041437">
    <property type="entry name" value="GH115_C"/>
</dbReference>
<evidence type="ECO:0000256" key="1">
    <source>
        <dbReference type="ARBA" id="ARBA00022801"/>
    </source>
</evidence>
<dbReference type="Gene3D" id="3.30.379.10">
    <property type="entry name" value="Chitobiase/beta-hexosaminidase domain 2-like"/>
    <property type="match status" value="1"/>
</dbReference>
<proteinExistence type="predicted"/>
<dbReference type="CAZy" id="GH115">
    <property type="family name" value="Glycoside Hydrolase Family 115"/>
</dbReference>
<dbReference type="Pfam" id="PF17829">
    <property type="entry name" value="GH115_C"/>
    <property type="match status" value="1"/>
</dbReference>
<dbReference type="Gene3D" id="1.20.58.2150">
    <property type="match status" value="1"/>
</dbReference>
<dbReference type="PANTHER" id="PTHR37842">
    <property type="match status" value="1"/>
</dbReference>
<dbReference type="KEGG" id="htu:Htur_3905"/>
<dbReference type="EMBL" id="CP001861">
    <property type="protein sequence ID" value="ADB62762.1"/>
    <property type="molecule type" value="Genomic_DNA"/>
</dbReference>
<dbReference type="HOGENOM" id="CLU_004852_0_0_2"/>
<dbReference type="InterPro" id="IPR042301">
    <property type="entry name" value="GH115_sf"/>
</dbReference>
<dbReference type="PANTHER" id="PTHR37842:SF2">
    <property type="entry name" value="GYLCOSYL HYDROLASE 115 C-TERMINAL DOMAIN-CONTAINING PROTEIN"/>
    <property type="match status" value="1"/>
</dbReference>
<dbReference type="Gene3D" id="2.60.120.1620">
    <property type="match status" value="1"/>
</dbReference>
<accession>D2S065</accession>
<gene>
    <name evidence="3" type="ordered locus">Htur_3905</name>
</gene>
<dbReference type="Proteomes" id="UP000001903">
    <property type="component" value="Plasmid pHTUR01"/>
</dbReference>
<dbReference type="GO" id="GO:0016787">
    <property type="term" value="F:hydrolase activity"/>
    <property type="evidence" value="ECO:0007669"/>
    <property type="project" value="UniProtKB-KW"/>
</dbReference>
<protein>
    <recommendedName>
        <fullName evidence="2">Gylcosyl hydrolase 115 C-terminal domain-containing protein</fullName>
    </recommendedName>
</protein>
<keyword evidence="4" id="KW-1185">Reference proteome</keyword>